<dbReference type="Pfam" id="PF06620">
    <property type="entry name" value="DUF1150"/>
    <property type="match status" value="1"/>
</dbReference>
<dbReference type="InterPro" id="IPR009531">
    <property type="entry name" value="DUF1150"/>
</dbReference>
<keyword evidence="2" id="KW-1185">Reference proteome</keyword>
<dbReference type="RefSeq" id="WP_152214297.1">
    <property type="nucleotide sequence ID" value="NZ_JBAQYD010000096.1"/>
</dbReference>
<proteinExistence type="predicted"/>
<dbReference type="EMBL" id="WESC01000001">
    <property type="protein sequence ID" value="KAB7742744.1"/>
    <property type="molecule type" value="Genomic_DNA"/>
</dbReference>
<sequence length="99" mass="10900">MRNDKEEFELEGQSGWGTQDLRHLTPELFANVGMPNIVYVREVLAGELASDLGSEIDVPADTKLYAVHAANGDRMAVLDNRDAAFAGARQYDLEPLSVH</sequence>
<gene>
    <name evidence="1" type="ORF">F2P47_01010</name>
</gene>
<name>A0A6N6VRX9_9HYPH</name>
<evidence type="ECO:0000313" key="2">
    <source>
        <dbReference type="Proteomes" id="UP000468901"/>
    </source>
</evidence>
<dbReference type="AlphaFoldDB" id="A0A6N6VRX9"/>
<reference evidence="1 2" key="1">
    <citation type="submission" date="2019-09" db="EMBL/GenBank/DDBJ databases">
        <title>Parvibaculum sedimenti sp. nov., isolated from sediment.</title>
        <authorList>
            <person name="Wang Y."/>
        </authorList>
    </citation>
    <scope>NUCLEOTIDE SEQUENCE [LARGE SCALE GENOMIC DNA]</scope>
    <source>
        <strain evidence="1 2">HXT-9</strain>
    </source>
</reference>
<organism evidence="1 2">
    <name type="scientific">Parvibaculum sedimenti</name>
    <dbReference type="NCBI Taxonomy" id="2608632"/>
    <lineage>
        <taxon>Bacteria</taxon>
        <taxon>Pseudomonadati</taxon>
        <taxon>Pseudomonadota</taxon>
        <taxon>Alphaproteobacteria</taxon>
        <taxon>Hyphomicrobiales</taxon>
        <taxon>Parvibaculaceae</taxon>
        <taxon>Parvibaculum</taxon>
    </lineage>
</organism>
<dbReference type="Proteomes" id="UP000468901">
    <property type="component" value="Unassembled WGS sequence"/>
</dbReference>
<comment type="caution">
    <text evidence="1">The sequence shown here is derived from an EMBL/GenBank/DDBJ whole genome shotgun (WGS) entry which is preliminary data.</text>
</comment>
<protein>
    <submittedName>
        <fullName evidence="1">DUF1150 family protein</fullName>
    </submittedName>
</protein>
<accession>A0A6N6VRX9</accession>
<evidence type="ECO:0000313" key="1">
    <source>
        <dbReference type="EMBL" id="KAB7742744.1"/>
    </source>
</evidence>